<evidence type="ECO:0000256" key="1">
    <source>
        <dbReference type="ARBA" id="ARBA00004123"/>
    </source>
</evidence>
<dbReference type="SMART" id="SM00380">
    <property type="entry name" value="AP2"/>
    <property type="match status" value="1"/>
</dbReference>
<gene>
    <name evidence="11" type="ORF">TAV2_LOCUS10019</name>
</gene>
<evidence type="ECO:0000313" key="12">
    <source>
        <dbReference type="Proteomes" id="UP000836841"/>
    </source>
</evidence>
<dbReference type="InterPro" id="IPR036955">
    <property type="entry name" value="AP2/ERF_dom_sf"/>
</dbReference>
<dbReference type="InterPro" id="IPR001471">
    <property type="entry name" value="AP2/ERF_dom"/>
</dbReference>
<feature type="region of interest" description="Disordered" evidence="9">
    <location>
        <begin position="181"/>
        <end position="216"/>
    </location>
</feature>
<dbReference type="PANTHER" id="PTHR31241:SF62">
    <property type="entry name" value="DEHYDRATION-RESPONSIVE ELEMENT-BINDING PROTEIN 2D"/>
    <property type="match status" value="1"/>
</dbReference>
<organism evidence="11 12">
    <name type="scientific">Thlaspi arvense</name>
    <name type="common">Field penny-cress</name>
    <dbReference type="NCBI Taxonomy" id="13288"/>
    <lineage>
        <taxon>Eukaryota</taxon>
        <taxon>Viridiplantae</taxon>
        <taxon>Streptophyta</taxon>
        <taxon>Embryophyta</taxon>
        <taxon>Tracheophyta</taxon>
        <taxon>Spermatophyta</taxon>
        <taxon>Magnoliopsida</taxon>
        <taxon>eudicotyledons</taxon>
        <taxon>Gunneridae</taxon>
        <taxon>Pentapetalae</taxon>
        <taxon>rosids</taxon>
        <taxon>malvids</taxon>
        <taxon>Brassicales</taxon>
        <taxon>Brassicaceae</taxon>
        <taxon>Thlaspideae</taxon>
        <taxon>Thlaspi</taxon>
    </lineage>
</organism>
<keyword evidence="7" id="KW-0539">Nucleus</keyword>
<keyword evidence="2" id="KW-0805">Transcription regulation</keyword>
<dbReference type="CDD" id="cd00018">
    <property type="entry name" value="AP2"/>
    <property type="match status" value="1"/>
</dbReference>
<evidence type="ECO:0000313" key="11">
    <source>
        <dbReference type="EMBL" id="CAH2053735.1"/>
    </source>
</evidence>
<sequence length="394" mass="43581">MCGGAIISDFVPPPTSRRVTSEFVWPDLKNKGKSSKKRSKKSGFFDLDDEFEADFQGFKDDSSFDCEDDFDVEDDVFANVKPFVFTATTSPVASPAAALASTGSFSAKKTAETNGQAEKSIKRKRKNQYRGIRQRPWGKWAAEIRDPRKGSREWLGTFDTAEEAARAYDAAARRIRGSKAKVNFPEEKNPTVSHKRSHKRPTANTSDLKKPVAKPNQSPALVQLPTDVTPYCNSSFDNVGQDSFGDMSFMEEKPQMYNDQFGLTNSFDVGGNNGYQYFSSDQGSNSFDCSEFGWSDHGPKTPEISSMAVNDNQAPFAEETNAAKKLKTSSEDGTSNNDDNSDDLMVYLDNALWDSPLDVEAMLGSDAAAVTQEEENPMDLWSLDEINSMLEGVF</sequence>
<keyword evidence="5" id="KW-0010">Activator</keyword>
<dbReference type="EMBL" id="OU466859">
    <property type="protein sequence ID" value="CAH2053735.1"/>
    <property type="molecule type" value="Genomic_DNA"/>
</dbReference>
<keyword evidence="3" id="KW-0346">Stress response</keyword>
<evidence type="ECO:0000256" key="2">
    <source>
        <dbReference type="ARBA" id="ARBA00023015"/>
    </source>
</evidence>
<protein>
    <recommendedName>
        <fullName evidence="10">AP2/ERF domain-containing protein</fullName>
    </recommendedName>
</protein>
<keyword evidence="4" id="KW-0238">DNA-binding</keyword>
<dbReference type="PROSITE" id="PS51032">
    <property type="entry name" value="AP2_ERF"/>
    <property type="match status" value="1"/>
</dbReference>
<evidence type="ECO:0000256" key="3">
    <source>
        <dbReference type="ARBA" id="ARBA00023016"/>
    </source>
</evidence>
<evidence type="ECO:0000256" key="6">
    <source>
        <dbReference type="ARBA" id="ARBA00023163"/>
    </source>
</evidence>
<evidence type="ECO:0000259" key="10">
    <source>
        <dbReference type="PROSITE" id="PS51032"/>
    </source>
</evidence>
<comment type="subcellular location">
    <subcellularLocation>
        <location evidence="1">Nucleus</location>
    </subcellularLocation>
</comment>
<reference evidence="11 12" key="1">
    <citation type="submission" date="2022-03" db="EMBL/GenBank/DDBJ databases">
        <authorList>
            <person name="Nunn A."/>
            <person name="Chopra R."/>
            <person name="Nunn A."/>
            <person name="Contreras Garrido A."/>
        </authorList>
    </citation>
    <scope>NUCLEOTIDE SEQUENCE [LARGE SCALE GENOMIC DNA]</scope>
</reference>
<dbReference type="PRINTS" id="PR00367">
    <property type="entry name" value="ETHRSPELEMNT"/>
</dbReference>
<dbReference type="Gene3D" id="3.30.730.10">
    <property type="entry name" value="AP2/ERF domain"/>
    <property type="match status" value="1"/>
</dbReference>
<evidence type="ECO:0000256" key="4">
    <source>
        <dbReference type="ARBA" id="ARBA00023125"/>
    </source>
</evidence>
<dbReference type="PANTHER" id="PTHR31241">
    <property type="entry name" value="DEHYDRATION-RESPONSIVE ELEMENT-BINDING PROTEIN 2C"/>
    <property type="match status" value="1"/>
</dbReference>
<dbReference type="GO" id="GO:0045893">
    <property type="term" value="P:positive regulation of DNA-templated transcription"/>
    <property type="evidence" value="ECO:0007669"/>
    <property type="project" value="TreeGrafter"/>
</dbReference>
<keyword evidence="12" id="KW-1185">Reference proteome</keyword>
<dbReference type="GO" id="GO:0005634">
    <property type="term" value="C:nucleus"/>
    <property type="evidence" value="ECO:0007669"/>
    <property type="project" value="UniProtKB-SubCell"/>
</dbReference>
<dbReference type="Proteomes" id="UP000836841">
    <property type="component" value="Chromosome 3"/>
</dbReference>
<dbReference type="GO" id="GO:0003700">
    <property type="term" value="F:DNA-binding transcription factor activity"/>
    <property type="evidence" value="ECO:0007669"/>
    <property type="project" value="InterPro"/>
</dbReference>
<evidence type="ECO:0000256" key="8">
    <source>
        <dbReference type="ARBA" id="ARBA00024343"/>
    </source>
</evidence>
<feature type="region of interest" description="Disordered" evidence="9">
    <location>
        <begin position="100"/>
        <end position="132"/>
    </location>
</feature>
<evidence type="ECO:0000256" key="5">
    <source>
        <dbReference type="ARBA" id="ARBA00023159"/>
    </source>
</evidence>
<dbReference type="FunFam" id="3.30.730.10:FF:000001">
    <property type="entry name" value="Ethylene-responsive transcription factor 2"/>
    <property type="match status" value="1"/>
</dbReference>
<dbReference type="Pfam" id="PF00847">
    <property type="entry name" value="AP2"/>
    <property type="match status" value="1"/>
</dbReference>
<comment type="similarity">
    <text evidence="8">Belongs to the AP2/ERF transcription factor family. ERF subfamily.</text>
</comment>
<evidence type="ECO:0000256" key="7">
    <source>
        <dbReference type="ARBA" id="ARBA00023242"/>
    </source>
</evidence>
<proteinExistence type="inferred from homology"/>
<accession>A0AAU9RZ55</accession>
<evidence type="ECO:0000256" key="9">
    <source>
        <dbReference type="SAM" id="MobiDB-lite"/>
    </source>
</evidence>
<name>A0AAU9RZ55_THLAR</name>
<dbReference type="AlphaFoldDB" id="A0AAU9RZ55"/>
<dbReference type="GO" id="GO:0000976">
    <property type="term" value="F:transcription cis-regulatory region binding"/>
    <property type="evidence" value="ECO:0007669"/>
    <property type="project" value="TreeGrafter"/>
</dbReference>
<feature type="domain" description="AP2/ERF" evidence="10">
    <location>
        <begin position="128"/>
        <end position="185"/>
    </location>
</feature>
<keyword evidence="6" id="KW-0804">Transcription</keyword>
<dbReference type="GO" id="GO:0006950">
    <property type="term" value="P:response to stress"/>
    <property type="evidence" value="ECO:0007669"/>
    <property type="project" value="TreeGrafter"/>
</dbReference>
<dbReference type="SUPFAM" id="SSF54171">
    <property type="entry name" value="DNA-binding domain"/>
    <property type="match status" value="1"/>
</dbReference>
<dbReference type="InterPro" id="IPR016177">
    <property type="entry name" value="DNA-bd_dom_sf"/>
</dbReference>